<dbReference type="Gene3D" id="1.10.287.110">
    <property type="entry name" value="DnaJ domain"/>
    <property type="match status" value="1"/>
</dbReference>
<keyword evidence="1 11" id="KW-0963">Cytoplasm</keyword>
<dbReference type="GO" id="GO:0042026">
    <property type="term" value="P:protein refolding"/>
    <property type="evidence" value="ECO:0007669"/>
    <property type="project" value="TreeGrafter"/>
</dbReference>
<dbReference type="InterPro" id="IPR001623">
    <property type="entry name" value="DnaJ_domain"/>
</dbReference>
<evidence type="ECO:0000313" key="16">
    <source>
        <dbReference type="Proteomes" id="UP000199009"/>
    </source>
</evidence>
<dbReference type="Gene3D" id="2.10.230.10">
    <property type="entry name" value="Heat shock protein DnaJ, cysteine-rich domain"/>
    <property type="match status" value="1"/>
</dbReference>
<dbReference type="GO" id="GO:0008270">
    <property type="term" value="F:zinc ion binding"/>
    <property type="evidence" value="ECO:0007669"/>
    <property type="project" value="UniProtKB-UniRule"/>
</dbReference>
<dbReference type="PANTHER" id="PTHR43096">
    <property type="entry name" value="DNAJ HOMOLOG 1, MITOCHONDRIAL-RELATED"/>
    <property type="match status" value="1"/>
</dbReference>
<dbReference type="PROSITE" id="PS50076">
    <property type="entry name" value="DNAJ_2"/>
    <property type="match status" value="1"/>
</dbReference>
<comment type="cofactor">
    <cofactor evidence="11">
        <name>Zn(2+)</name>
        <dbReference type="ChEBI" id="CHEBI:29105"/>
    </cofactor>
    <text evidence="11">Binds 2 Zn(2+) ions per monomer.</text>
</comment>
<keyword evidence="8 11" id="KW-0143">Chaperone</keyword>
<keyword evidence="16" id="KW-1185">Reference proteome</keyword>
<accession>A0A1G8ASM8</accession>
<dbReference type="CDD" id="cd10747">
    <property type="entry name" value="DnaJ_C"/>
    <property type="match status" value="1"/>
</dbReference>
<dbReference type="GO" id="GO:0031072">
    <property type="term" value="F:heat shock protein binding"/>
    <property type="evidence" value="ECO:0007669"/>
    <property type="project" value="InterPro"/>
</dbReference>
<evidence type="ECO:0000256" key="11">
    <source>
        <dbReference type="HAMAP-Rule" id="MF_01152"/>
    </source>
</evidence>
<keyword evidence="6 11" id="KW-0862">Zinc</keyword>
<keyword evidence="5 11" id="KW-0863">Zinc-finger</keyword>
<dbReference type="FunFam" id="2.60.260.20:FF:000005">
    <property type="entry name" value="Chaperone protein dnaJ 1, mitochondrial"/>
    <property type="match status" value="1"/>
</dbReference>
<dbReference type="AlphaFoldDB" id="A0A1G8ASM8"/>
<dbReference type="GO" id="GO:0005524">
    <property type="term" value="F:ATP binding"/>
    <property type="evidence" value="ECO:0007669"/>
    <property type="project" value="InterPro"/>
</dbReference>
<dbReference type="Pfam" id="PF00226">
    <property type="entry name" value="DnaJ"/>
    <property type="match status" value="1"/>
</dbReference>
<feature type="binding site" evidence="11">
    <location>
        <position position="196"/>
    </location>
    <ligand>
        <name>Zn(2+)</name>
        <dbReference type="ChEBI" id="CHEBI:29105"/>
        <label>1</label>
    </ligand>
</feature>
<feature type="domain" description="J" evidence="13">
    <location>
        <begin position="3"/>
        <end position="67"/>
    </location>
</feature>
<comment type="subunit">
    <text evidence="11">Homodimer.</text>
</comment>
<dbReference type="PANTHER" id="PTHR43096:SF48">
    <property type="entry name" value="CHAPERONE PROTEIN DNAJ"/>
    <property type="match status" value="1"/>
</dbReference>
<dbReference type="SMART" id="SM00271">
    <property type="entry name" value="DnaJ"/>
    <property type="match status" value="1"/>
</dbReference>
<evidence type="ECO:0000256" key="12">
    <source>
        <dbReference type="PROSITE-ProRule" id="PRU00546"/>
    </source>
</evidence>
<evidence type="ECO:0000256" key="7">
    <source>
        <dbReference type="ARBA" id="ARBA00023016"/>
    </source>
</evidence>
<sequence length="372" mass="39849">MADHYEVLGVARDASSEEIKKAYRRLARQLHPDVNPGEDASERFKLVTHAYDVLSDPDQRARYDMGGDSPFGGAGGQGGFGGFGDIFETFFGAAGGQRAGRPRSRRERGQDALVRVTLDLKDVVFGVHRDLDVDTAVLCETCQGSCCQPGTSPVTCDICHGAGNVQRTVRSLLGNVVTSQPCGSCQGYGTTIPYPCATCQGQGRVRARRTVSIDIPAGVETGLRLQLPGSGEVGPAGGPNGDLYIEVTVSPHEEFSRDGDDLLATLEVSMSDAILGTTTTIESLDGPVDLELRAGVQGGDVLTIKNRGITPLRGTQRGDLRVGVHVVTPTRLDARERALIEDFAKRTKAPAPRLAEFHQGLFAKLRDRFRNS</sequence>
<evidence type="ECO:0000256" key="10">
    <source>
        <dbReference type="ARBA" id="ARBA00067609"/>
    </source>
</evidence>
<dbReference type="InterPro" id="IPR002939">
    <property type="entry name" value="DnaJ_C"/>
</dbReference>
<reference evidence="15 16" key="1">
    <citation type="submission" date="2016-10" db="EMBL/GenBank/DDBJ databases">
        <authorList>
            <person name="de Groot N.N."/>
        </authorList>
    </citation>
    <scope>NUCLEOTIDE SEQUENCE [LARGE SCALE GENOMIC DNA]</scope>
    <source>
        <strain evidence="15 16">DSM 23142</strain>
    </source>
</reference>
<dbReference type="OrthoDB" id="9779889at2"/>
<feature type="binding site" evidence="11">
    <location>
        <position position="182"/>
    </location>
    <ligand>
        <name>Zn(2+)</name>
        <dbReference type="ChEBI" id="CHEBI:29105"/>
        <label>2</label>
    </ligand>
</feature>
<dbReference type="InterPro" id="IPR036869">
    <property type="entry name" value="J_dom_sf"/>
</dbReference>
<comment type="subcellular location">
    <subcellularLocation>
        <location evidence="11">Cytoplasm</location>
    </subcellularLocation>
</comment>
<dbReference type="RefSeq" id="WP_091490586.1">
    <property type="nucleotide sequence ID" value="NZ_LT629692.1"/>
</dbReference>
<keyword evidence="3 11" id="KW-0479">Metal-binding</keyword>
<comment type="domain">
    <text evidence="11">The J domain is necessary and sufficient to stimulate DnaK ATPase activity. Zinc center 1 plays an important role in the autonomous, DnaK-independent chaperone activity of DnaJ. Zinc center 2 is essential for interaction with DnaK and for DnaJ activity.</text>
</comment>
<feature type="binding site" evidence="11">
    <location>
        <position position="159"/>
    </location>
    <ligand>
        <name>Zn(2+)</name>
        <dbReference type="ChEBI" id="CHEBI:29105"/>
        <label>2</label>
    </ligand>
</feature>
<evidence type="ECO:0000259" key="14">
    <source>
        <dbReference type="PROSITE" id="PS51188"/>
    </source>
</evidence>
<comment type="function">
    <text evidence="11">Participates actively in the response to hyperosmotic and heat shock by preventing the aggregation of stress-denatured proteins and by disaggregating proteins, also in an autonomous, DnaK-independent fashion. Unfolded proteins bind initially to DnaJ; upon interaction with the DnaJ-bound protein, DnaK hydrolyzes its bound ATP, resulting in the formation of a stable complex. GrpE releases ADP from DnaK; ATP binding to DnaK triggers the release of the substrate protein, thus completing the reaction cycle. Several rounds of ATP-dependent interactions between DnaJ, DnaK and GrpE are required for fully efficient folding. Also involved, together with DnaK and GrpE, in the DNA replication of plasmids through activation of initiation proteins.</text>
</comment>
<dbReference type="Gene3D" id="2.60.260.20">
    <property type="entry name" value="Urease metallochaperone UreE, N-terminal domain"/>
    <property type="match status" value="2"/>
</dbReference>
<comment type="similarity">
    <text evidence="9 11">Belongs to the DnaJ family.</text>
</comment>
<dbReference type="GO" id="GO:0051082">
    <property type="term" value="F:unfolded protein binding"/>
    <property type="evidence" value="ECO:0007669"/>
    <property type="project" value="UniProtKB-UniRule"/>
</dbReference>
<feature type="binding site" evidence="11">
    <location>
        <position position="156"/>
    </location>
    <ligand>
        <name>Zn(2+)</name>
        <dbReference type="ChEBI" id="CHEBI:29105"/>
        <label>2</label>
    </ligand>
</feature>
<feature type="binding site" evidence="11">
    <location>
        <position position="139"/>
    </location>
    <ligand>
        <name>Zn(2+)</name>
        <dbReference type="ChEBI" id="CHEBI:29105"/>
        <label>1</label>
    </ligand>
</feature>
<dbReference type="InterPro" id="IPR008971">
    <property type="entry name" value="HSP40/DnaJ_pept-bd"/>
</dbReference>
<dbReference type="SUPFAM" id="SSF46565">
    <property type="entry name" value="Chaperone J-domain"/>
    <property type="match status" value="1"/>
</dbReference>
<dbReference type="InterPro" id="IPR018253">
    <property type="entry name" value="DnaJ_domain_CS"/>
</dbReference>
<dbReference type="PRINTS" id="PR00625">
    <property type="entry name" value="JDOMAIN"/>
</dbReference>
<dbReference type="Pfam" id="PF00684">
    <property type="entry name" value="DnaJ_CXXCXGXG"/>
    <property type="match status" value="1"/>
</dbReference>
<feature type="binding site" evidence="11">
    <location>
        <position position="185"/>
    </location>
    <ligand>
        <name>Zn(2+)</name>
        <dbReference type="ChEBI" id="CHEBI:29105"/>
        <label>2</label>
    </ligand>
</feature>
<dbReference type="PROSITE" id="PS00636">
    <property type="entry name" value="DNAJ_1"/>
    <property type="match status" value="1"/>
</dbReference>
<comment type="caution">
    <text evidence="11">Lacks conserved residue(s) required for the propagation of feature annotation.</text>
</comment>
<dbReference type="NCBIfam" id="NF008035">
    <property type="entry name" value="PRK10767.1"/>
    <property type="match status" value="1"/>
</dbReference>
<evidence type="ECO:0000256" key="1">
    <source>
        <dbReference type="ARBA" id="ARBA00022490"/>
    </source>
</evidence>
<evidence type="ECO:0000259" key="13">
    <source>
        <dbReference type="PROSITE" id="PS50076"/>
    </source>
</evidence>
<dbReference type="InterPro" id="IPR036410">
    <property type="entry name" value="HSP_DnaJ_Cys-rich_dom_sf"/>
</dbReference>
<dbReference type="STRING" id="370764.SAMN04489810_2473"/>
<proteinExistence type="inferred from homology"/>
<dbReference type="Proteomes" id="UP000199009">
    <property type="component" value="Chromosome I"/>
</dbReference>
<dbReference type="CDD" id="cd10719">
    <property type="entry name" value="DnaJ_zf"/>
    <property type="match status" value="1"/>
</dbReference>
<organism evidence="15 16">
    <name type="scientific">Microbacterium pygmaeum</name>
    <dbReference type="NCBI Taxonomy" id="370764"/>
    <lineage>
        <taxon>Bacteria</taxon>
        <taxon>Bacillati</taxon>
        <taxon>Actinomycetota</taxon>
        <taxon>Actinomycetes</taxon>
        <taxon>Micrococcales</taxon>
        <taxon>Microbacteriaceae</taxon>
        <taxon>Microbacterium</taxon>
    </lineage>
</organism>
<evidence type="ECO:0000256" key="3">
    <source>
        <dbReference type="ARBA" id="ARBA00022723"/>
    </source>
</evidence>
<dbReference type="GO" id="GO:0009408">
    <property type="term" value="P:response to heat"/>
    <property type="evidence" value="ECO:0007669"/>
    <property type="project" value="InterPro"/>
</dbReference>
<keyword evidence="7 11" id="KW-0346">Stress response</keyword>
<dbReference type="SUPFAM" id="SSF57938">
    <property type="entry name" value="DnaJ/Hsp40 cysteine-rich domain"/>
    <property type="match status" value="1"/>
</dbReference>
<feature type="domain" description="CR-type" evidence="14">
    <location>
        <begin position="126"/>
        <end position="208"/>
    </location>
</feature>
<dbReference type="SUPFAM" id="SSF49493">
    <property type="entry name" value="HSP40/DnaJ peptide-binding domain"/>
    <property type="match status" value="2"/>
</dbReference>
<feature type="zinc finger region" description="CR-type" evidence="12">
    <location>
        <begin position="126"/>
        <end position="208"/>
    </location>
</feature>
<dbReference type="GO" id="GO:0005737">
    <property type="term" value="C:cytoplasm"/>
    <property type="evidence" value="ECO:0007669"/>
    <property type="project" value="UniProtKB-SubCell"/>
</dbReference>
<evidence type="ECO:0000256" key="6">
    <source>
        <dbReference type="ARBA" id="ARBA00022833"/>
    </source>
</evidence>
<evidence type="ECO:0000256" key="2">
    <source>
        <dbReference type="ARBA" id="ARBA00022705"/>
    </source>
</evidence>
<keyword evidence="4 11" id="KW-0677">Repeat</keyword>
<dbReference type="Pfam" id="PF01556">
    <property type="entry name" value="DnaJ_C"/>
    <property type="match status" value="1"/>
</dbReference>
<dbReference type="GO" id="GO:0006260">
    <property type="term" value="P:DNA replication"/>
    <property type="evidence" value="ECO:0007669"/>
    <property type="project" value="UniProtKB-KW"/>
</dbReference>
<dbReference type="EMBL" id="LT629692">
    <property type="protein sequence ID" value="SDH23854.1"/>
    <property type="molecule type" value="Genomic_DNA"/>
</dbReference>
<evidence type="ECO:0000313" key="15">
    <source>
        <dbReference type="EMBL" id="SDH23854.1"/>
    </source>
</evidence>
<keyword evidence="2 11" id="KW-0235">DNA replication</keyword>
<dbReference type="PROSITE" id="PS51188">
    <property type="entry name" value="ZF_CR"/>
    <property type="match status" value="1"/>
</dbReference>
<feature type="binding site" evidence="11">
    <location>
        <position position="142"/>
    </location>
    <ligand>
        <name>Zn(2+)</name>
        <dbReference type="ChEBI" id="CHEBI:29105"/>
        <label>1</label>
    </ligand>
</feature>
<dbReference type="HAMAP" id="MF_01152">
    <property type="entry name" value="DnaJ"/>
    <property type="match status" value="1"/>
</dbReference>
<dbReference type="InterPro" id="IPR001305">
    <property type="entry name" value="HSP_DnaJ_Cys-rich_dom"/>
</dbReference>
<evidence type="ECO:0000256" key="8">
    <source>
        <dbReference type="ARBA" id="ARBA00023186"/>
    </source>
</evidence>
<dbReference type="InterPro" id="IPR012724">
    <property type="entry name" value="DnaJ"/>
</dbReference>
<dbReference type="CDD" id="cd06257">
    <property type="entry name" value="DnaJ"/>
    <property type="match status" value="1"/>
</dbReference>
<protein>
    <recommendedName>
        <fullName evidence="10 11">Chaperone protein DnaJ</fullName>
    </recommendedName>
</protein>
<feature type="binding site" evidence="11">
    <location>
        <position position="199"/>
    </location>
    <ligand>
        <name>Zn(2+)</name>
        <dbReference type="ChEBI" id="CHEBI:29105"/>
        <label>1</label>
    </ligand>
</feature>
<evidence type="ECO:0000256" key="9">
    <source>
        <dbReference type="ARBA" id="ARBA00061004"/>
    </source>
</evidence>
<evidence type="ECO:0000256" key="5">
    <source>
        <dbReference type="ARBA" id="ARBA00022771"/>
    </source>
</evidence>
<name>A0A1G8ASM8_9MICO</name>
<evidence type="ECO:0000256" key="4">
    <source>
        <dbReference type="ARBA" id="ARBA00022737"/>
    </source>
</evidence>
<gene>
    <name evidence="11" type="primary">dnaJ</name>
    <name evidence="15" type="ORF">SAMN04489810_2473</name>
</gene>
<dbReference type="FunFam" id="2.10.230.10:FF:000002">
    <property type="entry name" value="Molecular chaperone DnaJ"/>
    <property type="match status" value="1"/>
</dbReference>